<dbReference type="GO" id="GO:0015940">
    <property type="term" value="P:pantothenate biosynthetic process"/>
    <property type="evidence" value="ECO:0007669"/>
    <property type="project" value="UniProtKB-UniPathway"/>
</dbReference>
<comment type="catalytic activity">
    <reaction evidence="10 11">
        <text>(R)-pantoate + NADP(+) = 2-dehydropantoate + NADPH + H(+)</text>
        <dbReference type="Rhea" id="RHEA:16233"/>
        <dbReference type="ChEBI" id="CHEBI:11561"/>
        <dbReference type="ChEBI" id="CHEBI:15378"/>
        <dbReference type="ChEBI" id="CHEBI:15980"/>
        <dbReference type="ChEBI" id="CHEBI:57783"/>
        <dbReference type="ChEBI" id="CHEBI:58349"/>
        <dbReference type="EC" id="1.1.1.169"/>
    </reaction>
</comment>
<keyword evidence="12" id="KW-0472">Membrane</keyword>
<evidence type="ECO:0000256" key="12">
    <source>
        <dbReference type="SAM" id="Phobius"/>
    </source>
</evidence>
<evidence type="ECO:0000256" key="10">
    <source>
        <dbReference type="ARBA" id="ARBA00048793"/>
    </source>
</evidence>
<keyword evidence="12" id="KW-0812">Transmembrane</keyword>
<comment type="pathway">
    <text evidence="2 11">Cofactor biosynthesis; (R)-pantothenate biosynthesis; (R)-pantoate from 3-methyl-2-oxobutanoate: step 2/2.</text>
</comment>
<proteinExistence type="inferred from homology"/>
<dbReference type="PANTHER" id="PTHR43765:SF2">
    <property type="entry name" value="2-DEHYDROPANTOATE 2-REDUCTASE"/>
    <property type="match status" value="1"/>
</dbReference>
<gene>
    <name evidence="15" type="ORF">D9X91_09485</name>
</gene>
<evidence type="ECO:0000256" key="2">
    <source>
        <dbReference type="ARBA" id="ARBA00004994"/>
    </source>
</evidence>
<keyword evidence="6 11" id="KW-0566">Pantothenate biosynthesis</keyword>
<dbReference type="Pfam" id="PF08546">
    <property type="entry name" value="ApbA_C"/>
    <property type="match status" value="1"/>
</dbReference>
<evidence type="ECO:0000256" key="6">
    <source>
        <dbReference type="ARBA" id="ARBA00022655"/>
    </source>
</evidence>
<dbReference type="Proteomes" id="UP000276770">
    <property type="component" value="Unassembled WGS sequence"/>
</dbReference>
<evidence type="ECO:0000313" key="16">
    <source>
        <dbReference type="Proteomes" id="UP000276770"/>
    </source>
</evidence>
<comment type="similarity">
    <text evidence="3 11">Belongs to the ketopantoate reductase family.</text>
</comment>
<dbReference type="PANTHER" id="PTHR43765">
    <property type="entry name" value="2-DEHYDROPANTOATE 2-REDUCTASE-RELATED"/>
    <property type="match status" value="1"/>
</dbReference>
<keyword evidence="7 11" id="KW-0521">NADP</keyword>
<evidence type="ECO:0000313" key="15">
    <source>
        <dbReference type="EMBL" id="RLQ95841.1"/>
    </source>
</evidence>
<comment type="function">
    <text evidence="1 11">Catalyzes the NADPH-dependent reduction of ketopantoate into pantoic acid.</text>
</comment>
<dbReference type="UniPathway" id="UPA00028">
    <property type="reaction ID" value="UER00004"/>
</dbReference>
<dbReference type="Gene3D" id="3.40.50.720">
    <property type="entry name" value="NAD(P)-binding Rossmann-like Domain"/>
    <property type="match status" value="1"/>
</dbReference>
<evidence type="ECO:0000256" key="3">
    <source>
        <dbReference type="ARBA" id="ARBA00007870"/>
    </source>
</evidence>
<evidence type="ECO:0000256" key="5">
    <source>
        <dbReference type="ARBA" id="ARBA00019465"/>
    </source>
</evidence>
<keyword evidence="16" id="KW-1185">Reference proteome</keyword>
<keyword evidence="12" id="KW-1133">Transmembrane helix</keyword>
<feature type="transmembrane region" description="Helical" evidence="12">
    <location>
        <begin position="12"/>
        <end position="33"/>
    </location>
</feature>
<dbReference type="InterPro" id="IPR008927">
    <property type="entry name" value="6-PGluconate_DH-like_C_sf"/>
</dbReference>
<protein>
    <recommendedName>
        <fullName evidence="5 11">2-dehydropantoate 2-reductase</fullName>
        <ecNumber evidence="4 11">1.1.1.169</ecNumber>
    </recommendedName>
    <alternativeName>
        <fullName evidence="9 11">Ketopantoate reductase</fullName>
    </alternativeName>
</protein>
<comment type="caution">
    <text evidence="15">The sequence shown here is derived from an EMBL/GenBank/DDBJ whole genome shotgun (WGS) entry which is preliminary data.</text>
</comment>
<dbReference type="GO" id="GO:0005737">
    <property type="term" value="C:cytoplasm"/>
    <property type="evidence" value="ECO:0007669"/>
    <property type="project" value="TreeGrafter"/>
</dbReference>
<dbReference type="InterPro" id="IPR013328">
    <property type="entry name" value="6PGD_dom2"/>
</dbReference>
<accession>A0A3L7K1J6</accession>
<dbReference type="GO" id="GO:0050661">
    <property type="term" value="F:NADP binding"/>
    <property type="evidence" value="ECO:0007669"/>
    <property type="project" value="TreeGrafter"/>
</dbReference>
<name>A0A3L7K1J6_9BACI</name>
<dbReference type="InterPro" id="IPR036291">
    <property type="entry name" value="NAD(P)-bd_dom_sf"/>
</dbReference>
<evidence type="ECO:0000256" key="1">
    <source>
        <dbReference type="ARBA" id="ARBA00002919"/>
    </source>
</evidence>
<dbReference type="InterPro" id="IPR003710">
    <property type="entry name" value="ApbA"/>
</dbReference>
<dbReference type="SUPFAM" id="SSF51735">
    <property type="entry name" value="NAD(P)-binding Rossmann-fold domains"/>
    <property type="match status" value="1"/>
</dbReference>
<evidence type="ECO:0000256" key="9">
    <source>
        <dbReference type="ARBA" id="ARBA00032024"/>
    </source>
</evidence>
<keyword evidence="8 11" id="KW-0560">Oxidoreductase</keyword>
<evidence type="ECO:0000259" key="13">
    <source>
        <dbReference type="Pfam" id="PF02558"/>
    </source>
</evidence>
<organism evidence="15 16">
    <name type="scientific">Falsibacillus albus</name>
    <dbReference type="NCBI Taxonomy" id="2478915"/>
    <lineage>
        <taxon>Bacteria</taxon>
        <taxon>Bacillati</taxon>
        <taxon>Bacillota</taxon>
        <taxon>Bacilli</taxon>
        <taxon>Bacillales</taxon>
        <taxon>Bacillaceae</taxon>
        <taxon>Falsibacillus</taxon>
    </lineage>
</organism>
<dbReference type="SUPFAM" id="SSF48179">
    <property type="entry name" value="6-phosphogluconate dehydrogenase C-terminal domain-like"/>
    <property type="match status" value="1"/>
</dbReference>
<evidence type="ECO:0000256" key="8">
    <source>
        <dbReference type="ARBA" id="ARBA00023002"/>
    </source>
</evidence>
<reference evidence="15 16" key="1">
    <citation type="submission" date="2018-10" db="EMBL/GenBank/DDBJ databases">
        <title>Falsibacillus sp. genome draft.</title>
        <authorList>
            <person name="Shi S."/>
        </authorList>
    </citation>
    <scope>NUCLEOTIDE SEQUENCE [LARGE SCALE GENOMIC DNA]</scope>
    <source>
        <strain evidence="15 16">GY 10110</strain>
    </source>
</reference>
<dbReference type="Pfam" id="PF02558">
    <property type="entry name" value="ApbA"/>
    <property type="match status" value="1"/>
</dbReference>
<evidence type="ECO:0000256" key="4">
    <source>
        <dbReference type="ARBA" id="ARBA00013014"/>
    </source>
</evidence>
<feature type="domain" description="Ketopantoate reductase C-terminal" evidence="14">
    <location>
        <begin position="188"/>
        <end position="307"/>
    </location>
</feature>
<evidence type="ECO:0000256" key="7">
    <source>
        <dbReference type="ARBA" id="ARBA00022857"/>
    </source>
</evidence>
<dbReference type="InterPro" id="IPR050838">
    <property type="entry name" value="Ketopantoate_reductase"/>
</dbReference>
<dbReference type="AlphaFoldDB" id="A0A3L7K1J6"/>
<dbReference type="EMBL" id="RCVZ01000005">
    <property type="protein sequence ID" value="RLQ95841.1"/>
    <property type="molecule type" value="Genomic_DNA"/>
</dbReference>
<dbReference type="GO" id="GO:0008677">
    <property type="term" value="F:2-dehydropantoate 2-reductase activity"/>
    <property type="evidence" value="ECO:0007669"/>
    <property type="project" value="UniProtKB-EC"/>
</dbReference>
<dbReference type="Gene3D" id="1.10.1040.10">
    <property type="entry name" value="N-(1-d-carboxylethyl)-l-norvaline Dehydrogenase, domain 2"/>
    <property type="match status" value="1"/>
</dbReference>
<sequence length="313" mass="35007">MGTIHIQRRKEGIMMKIGVIGGGSIGLLFSHYLSAKHSLTLLARRKDQAFQINEKGITLIHDGTSTTICNISATVMSDALSSQDIIIIAVKQYNLSTLLPILNSIPPEIPLIFLQNGLAHIEQIDRLNQKTIIVGTVEHGCQKITDATVKHNGFGKTLLAPYRGDIEHIRWLISDFKDTFPFLIHGDWKEVLFRKLIINAVINPLTSILKVENGGLIENPYYLHLMMSILEELLPLVPMLNEEKMKADILKICENTKENRSSMLKDIDAGRKTEIDAILGYAIELGKKRQHSMPICNVMYAMVKGKEADQGES</sequence>
<dbReference type="InterPro" id="IPR013752">
    <property type="entry name" value="KPA_reductase"/>
</dbReference>
<dbReference type="NCBIfam" id="NF005093">
    <property type="entry name" value="PRK06522.2-4"/>
    <property type="match status" value="1"/>
</dbReference>
<feature type="domain" description="Ketopantoate reductase N-terminal" evidence="13">
    <location>
        <begin position="17"/>
        <end position="163"/>
    </location>
</feature>
<dbReference type="NCBIfam" id="TIGR00745">
    <property type="entry name" value="apbA_panE"/>
    <property type="match status" value="1"/>
</dbReference>
<dbReference type="InterPro" id="IPR013332">
    <property type="entry name" value="KPR_N"/>
</dbReference>
<evidence type="ECO:0000256" key="11">
    <source>
        <dbReference type="RuleBase" id="RU362068"/>
    </source>
</evidence>
<dbReference type="EC" id="1.1.1.169" evidence="4 11"/>
<evidence type="ECO:0000259" key="14">
    <source>
        <dbReference type="Pfam" id="PF08546"/>
    </source>
</evidence>